<proteinExistence type="predicted"/>
<gene>
    <name evidence="1" type="primary">WBGene00109176</name>
</gene>
<dbReference type="GO" id="GO:1902884">
    <property type="term" value="P:positive regulation of response to oxidative stress"/>
    <property type="evidence" value="ECO:0007669"/>
    <property type="project" value="InterPro"/>
</dbReference>
<dbReference type="OrthoDB" id="408912at2759"/>
<dbReference type="EnsemblMetazoa" id="PPA19622.1">
    <property type="protein sequence ID" value="PPA19622.1"/>
    <property type="gene ID" value="WBGene00109176"/>
</dbReference>
<evidence type="ECO:0000313" key="2">
    <source>
        <dbReference type="Proteomes" id="UP000005239"/>
    </source>
</evidence>
<protein>
    <submittedName>
        <fullName evidence="1">Uncharacterized protein</fullName>
    </submittedName>
</protein>
<keyword evidence="2" id="KW-1185">Reference proteome</keyword>
<accession>A0A8R1YFN3</accession>
<dbReference type="PANTHER" id="PTHR22900:SF13">
    <property type="entry name" value="CARBOHYDRATE SULFOTRANSFERASE-RELATED"/>
    <property type="match status" value="1"/>
</dbReference>
<dbReference type="Pfam" id="PF03567">
    <property type="entry name" value="Sulfotransfer_2"/>
    <property type="match status" value="1"/>
</dbReference>
<sequence length="308" mass="35483">MPRQSRANFTSNLSISLEPINLCQGQDSENCPRPLRDFPSKYRSAHPTYPITSCVIEKSMSTFLAAIMCYLHDPRAFRAANKSLNTEMYHGRFCEGKNEFESFAMATERKGTHLLTIVRDPLERFISGYVDKCIKETRNKLGGKHCYGCGRGDIMCFLSEQYRRVLLYSVGGIKAGQRSYYDTHFFPQNWYCGFSKALSNYTLIRYGGEGEDQQKMTEEITETLTKWEVESEHLTHIRSSLLSSRTEHSTVGSPDKAKFLRIARHSEYIMSVITRMFYHDYILFGFPFPKIPHPTGPPPRFMEEASLH</sequence>
<dbReference type="GO" id="GO:0050650">
    <property type="term" value="P:chondroitin sulfate proteoglycan biosynthetic process"/>
    <property type="evidence" value="ECO:0007669"/>
    <property type="project" value="InterPro"/>
</dbReference>
<dbReference type="InterPro" id="IPR005331">
    <property type="entry name" value="Sulfotransferase"/>
</dbReference>
<dbReference type="PANTHER" id="PTHR22900">
    <property type="entry name" value="PROTEIN CBG14245-RELATED"/>
    <property type="match status" value="1"/>
</dbReference>
<dbReference type="GO" id="GO:0047756">
    <property type="term" value="F:chondroitin 4-sulfotransferase activity"/>
    <property type="evidence" value="ECO:0007669"/>
    <property type="project" value="InterPro"/>
</dbReference>
<dbReference type="InterPro" id="IPR007669">
    <property type="entry name" value="Chst-1-like"/>
</dbReference>
<reference evidence="2" key="1">
    <citation type="journal article" date="2008" name="Nat. Genet.">
        <title>The Pristionchus pacificus genome provides a unique perspective on nematode lifestyle and parasitism.</title>
        <authorList>
            <person name="Dieterich C."/>
            <person name="Clifton S.W."/>
            <person name="Schuster L.N."/>
            <person name="Chinwalla A."/>
            <person name="Delehaunty K."/>
            <person name="Dinkelacker I."/>
            <person name="Fulton L."/>
            <person name="Fulton R."/>
            <person name="Godfrey J."/>
            <person name="Minx P."/>
            <person name="Mitreva M."/>
            <person name="Roeseler W."/>
            <person name="Tian H."/>
            <person name="Witte H."/>
            <person name="Yang S.P."/>
            <person name="Wilson R.K."/>
            <person name="Sommer R.J."/>
        </authorList>
    </citation>
    <scope>NUCLEOTIDE SEQUENCE [LARGE SCALE GENOMIC DNA]</scope>
    <source>
        <strain evidence="2">PS312</strain>
    </source>
</reference>
<dbReference type="Proteomes" id="UP000005239">
    <property type="component" value="Unassembled WGS sequence"/>
</dbReference>
<dbReference type="GO" id="GO:0016020">
    <property type="term" value="C:membrane"/>
    <property type="evidence" value="ECO:0007669"/>
    <property type="project" value="InterPro"/>
</dbReference>
<name>A0A2A6BK36_PRIPA</name>
<organism evidence="1 2">
    <name type="scientific">Pristionchus pacificus</name>
    <name type="common">Parasitic nematode worm</name>
    <dbReference type="NCBI Taxonomy" id="54126"/>
    <lineage>
        <taxon>Eukaryota</taxon>
        <taxon>Metazoa</taxon>
        <taxon>Ecdysozoa</taxon>
        <taxon>Nematoda</taxon>
        <taxon>Chromadorea</taxon>
        <taxon>Rhabditida</taxon>
        <taxon>Rhabditina</taxon>
        <taxon>Diplogasteromorpha</taxon>
        <taxon>Diplogasteroidea</taxon>
        <taxon>Neodiplogasteridae</taxon>
        <taxon>Pristionchus</taxon>
    </lineage>
</organism>
<dbReference type="AlphaFoldDB" id="A0A2A6BK36"/>
<accession>A0A2A6BK36</accession>
<evidence type="ECO:0000313" key="1">
    <source>
        <dbReference type="EnsemblMetazoa" id="PPA19622.1"/>
    </source>
</evidence>
<reference evidence="1" key="2">
    <citation type="submission" date="2022-06" db="UniProtKB">
        <authorList>
            <consortium name="EnsemblMetazoa"/>
        </authorList>
    </citation>
    <scope>IDENTIFICATION</scope>
    <source>
        <strain evidence="1">PS312</strain>
    </source>
</reference>